<protein>
    <recommendedName>
        <fullName evidence="4">Large ribosomal subunit protein uL23</fullName>
    </recommendedName>
</protein>
<evidence type="ECO:0000256" key="1">
    <source>
        <dbReference type="ARBA" id="ARBA00006700"/>
    </source>
</evidence>
<dbReference type="InterPro" id="IPR012677">
    <property type="entry name" value="Nucleotide-bd_a/b_plait_sf"/>
</dbReference>
<name>A0A1G1YLD5_9BACT</name>
<accession>A0A1G1YLD5</accession>
<dbReference type="GO" id="GO:0003735">
    <property type="term" value="F:structural constituent of ribosome"/>
    <property type="evidence" value="ECO:0007669"/>
    <property type="project" value="InterPro"/>
</dbReference>
<comment type="caution">
    <text evidence="5">The sequence shown here is derived from an EMBL/GenBank/DDBJ whole genome shotgun (WGS) entry which is preliminary data.</text>
</comment>
<evidence type="ECO:0000256" key="4">
    <source>
        <dbReference type="HAMAP-Rule" id="MF_01369"/>
    </source>
</evidence>
<dbReference type="GO" id="GO:0019843">
    <property type="term" value="F:rRNA binding"/>
    <property type="evidence" value="ECO:0007669"/>
    <property type="project" value="UniProtKB-UniRule"/>
</dbReference>
<dbReference type="GO" id="GO:0006412">
    <property type="term" value="P:translation"/>
    <property type="evidence" value="ECO:0007669"/>
    <property type="project" value="UniProtKB-UniRule"/>
</dbReference>
<dbReference type="Proteomes" id="UP000177376">
    <property type="component" value="Unassembled WGS sequence"/>
</dbReference>
<comment type="similarity">
    <text evidence="1 4">Belongs to the universal ribosomal protein uL23 family.</text>
</comment>
<dbReference type="NCBIfam" id="NF004363">
    <property type="entry name" value="PRK05738.2-4"/>
    <property type="match status" value="1"/>
</dbReference>
<organism evidence="5 6">
    <name type="scientific">Candidatus Buchananbacteria bacterium RIFCSPLOWO2_01_FULL_39_33</name>
    <dbReference type="NCBI Taxonomy" id="1797543"/>
    <lineage>
        <taxon>Bacteria</taxon>
        <taxon>Candidatus Buchananiibacteriota</taxon>
    </lineage>
</organism>
<keyword evidence="4" id="KW-0699">rRNA-binding</keyword>
<dbReference type="EMBL" id="MHIM01000006">
    <property type="protein sequence ID" value="OGY53074.1"/>
    <property type="molecule type" value="Genomic_DNA"/>
</dbReference>
<evidence type="ECO:0000313" key="6">
    <source>
        <dbReference type="Proteomes" id="UP000177376"/>
    </source>
</evidence>
<dbReference type="Gene3D" id="3.30.70.330">
    <property type="match status" value="1"/>
</dbReference>
<dbReference type="HAMAP" id="MF_01369_B">
    <property type="entry name" value="Ribosomal_uL23_B"/>
    <property type="match status" value="1"/>
</dbReference>
<reference evidence="5 6" key="1">
    <citation type="journal article" date="2016" name="Nat. Commun.">
        <title>Thousands of microbial genomes shed light on interconnected biogeochemical processes in an aquifer system.</title>
        <authorList>
            <person name="Anantharaman K."/>
            <person name="Brown C.T."/>
            <person name="Hug L.A."/>
            <person name="Sharon I."/>
            <person name="Castelle C.J."/>
            <person name="Probst A.J."/>
            <person name="Thomas B.C."/>
            <person name="Singh A."/>
            <person name="Wilkins M.J."/>
            <person name="Karaoz U."/>
            <person name="Brodie E.L."/>
            <person name="Williams K.H."/>
            <person name="Hubbard S.S."/>
            <person name="Banfield J.F."/>
        </authorList>
    </citation>
    <scope>NUCLEOTIDE SEQUENCE [LARGE SCALE GENOMIC DNA]</scope>
</reference>
<dbReference type="AlphaFoldDB" id="A0A1G1YLD5"/>
<evidence type="ECO:0000313" key="5">
    <source>
        <dbReference type="EMBL" id="OGY53074.1"/>
    </source>
</evidence>
<evidence type="ECO:0000256" key="3">
    <source>
        <dbReference type="ARBA" id="ARBA00023274"/>
    </source>
</evidence>
<gene>
    <name evidence="4" type="primary">rplW</name>
    <name evidence="5" type="ORF">A3A02_02960</name>
</gene>
<comment type="subunit">
    <text evidence="4">Part of the 50S ribosomal subunit. Contacts protein L29, and trigger factor when it is bound to the ribosome.</text>
</comment>
<keyword evidence="3 4" id="KW-0687">Ribonucleoprotein</keyword>
<comment type="function">
    <text evidence="4">One of the early assembly proteins it binds 23S rRNA. One of the proteins that surrounds the polypeptide exit tunnel on the outside of the ribosome. Forms the main docking site for trigger factor binding to the ribosome.</text>
</comment>
<proteinExistence type="inferred from homology"/>
<dbReference type="InterPro" id="IPR012678">
    <property type="entry name" value="Ribosomal_uL23/eL15/eS24_sf"/>
</dbReference>
<dbReference type="InterPro" id="IPR013025">
    <property type="entry name" value="Ribosomal_uL23-like"/>
</dbReference>
<keyword evidence="2 4" id="KW-0689">Ribosomal protein</keyword>
<sequence length="84" mass="9353">MITEKATNLGQKNQYVFAISNKANKIQIAQAIEARYGVKPIKVNVLNISGKVVRRGRQIGRTKDWRKAVITLPAGKNIQIHEGV</sequence>
<dbReference type="SUPFAM" id="SSF54189">
    <property type="entry name" value="Ribosomal proteins S24e, L23 and L15e"/>
    <property type="match status" value="1"/>
</dbReference>
<keyword evidence="4" id="KW-0694">RNA-binding</keyword>
<dbReference type="GO" id="GO:1990904">
    <property type="term" value="C:ribonucleoprotein complex"/>
    <property type="evidence" value="ECO:0007669"/>
    <property type="project" value="UniProtKB-KW"/>
</dbReference>
<dbReference type="GO" id="GO:0005840">
    <property type="term" value="C:ribosome"/>
    <property type="evidence" value="ECO:0007669"/>
    <property type="project" value="UniProtKB-KW"/>
</dbReference>
<dbReference type="Pfam" id="PF00276">
    <property type="entry name" value="Ribosomal_L23"/>
    <property type="match status" value="1"/>
</dbReference>
<evidence type="ECO:0000256" key="2">
    <source>
        <dbReference type="ARBA" id="ARBA00022980"/>
    </source>
</evidence>